<feature type="repeat" description="ANK" evidence="3">
    <location>
        <begin position="166"/>
        <end position="198"/>
    </location>
</feature>
<dbReference type="InterPro" id="IPR036770">
    <property type="entry name" value="Ankyrin_rpt-contain_sf"/>
</dbReference>
<dbReference type="Pfam" id="PF12796">
    <property type="entry name" value="Ank_2"/>
    <property type="match status" value="2"/>
</dbReference>
<dbReference type="AlphaFoldDB" id="A0A0J6FHH5"/>
<dbReference type="Proteomes" id="UP000054567">
    <property type="component" value="Unassembled WGS sequence"/>
</dbReference>
<organism evidence="4 5">
    <name type="scientific">Coccidioides posadasii RMSCC 3488</name>
    <dbReference type="NCBI Taxonomy" id="454284"/>
    <lineage>
        <taxon>Eukaryota</taxon>
        <taxon>Fungi</taxon>
        <taxon>Dikarya</taxon>
        <taxon>Ascomycota</taxon>
        <taxon>Pezizomycotina</taxon>
        <taxon>Eurotiomycetes</taxon>
        <taxon>Eurotiomycetidae</taxon>
        <taxon>Onygenales</taxon>
        <taxon>Onygenaceae</taxon>
        <taxon>Coccidioides</taxon>
    </lineage>
</organism>
<feature type="repeat" description="ANK" evidence="3">
    <location>
        <begin position="133"/>
        <end position="165"/>
    </location>
</feature>
<dbReference type="Gene3D" id="1.25.40.20">
    <property type="entry name" value="Ankyrin repeat-containing domain"/>
    <property type="match status" value="2"/>
</dbReference>
<dbReference type="SUPFAM" id="SSF48403">
    <property type="entry name" value="Ankyrin repeat"/>
    <property type="match status" value="1"/>
</dbReference>
<dbReference type="PROSITE" id="PS50088">
    <property type="entry name" value="ANK_REPEAT"/>
    <property type="match status" value="3"/>
</dbReference>
<dbReference type="PROSITE" id="PS50297">
    <property type="entry name" value="ANK_REP_REGION"/>
    <property type="match status" value="3"/>
</dbReference>
<dbReference type="OrthoDB" id="4178675at2759"/>
<accession>A0A0J6FHH5</accession>
<gene>
    <name evidence="4" type="ORF">CPAG_06077</name>
</gene>
<evidence type="ECO:0000313" key="5">
    <source>
        <dbReference type="Proteomes" id="UP000054567"/>
    </source>
</evidence>
<evidence type="ECO:0000313" key="4">
    <source>
        <dbReference type="EMBL" id="KMM69763.1"/>
    </source>
</evidence>
<reference evidence="5" key="2">
    <citation type="journal article" date="2009" name="Genome Res.">
        <title>Comparative genomic analyses of the human fungal pathogens Coccidioides and their relatives.</title>
        <authorList>
            <person name="Sharpton T.J."/>
            <person name="Stajich J.E."/>
            <person name="Rounsley S.D."/>
            <person name="Gardner M.J."/>
            <person name="Wortman J.R."/>
            <person name="Jordar V.S."/>
            <person name="Maiti R."/>
            <person name="Kodira C.D."/>
            <person name="Neafsey D.E."/>
            <person name="Zeng Q."/>
            <person name="Hung C.-Y."/>
            <person name="McMahan C."/>
            <person name="Muszewska A."/>
            <person name="Grynberg M."/>
            <person name="Mandel M.A."/>
            <person name="Kellner E.M."/>
            <person name="Barker B.M."/>
            <person name="Galgiani J.N."/>
            <person name="Orbach M.J."/>
            <person name="Kirkland T.N."/>
            <person name="Cole G.T."/>
            <person name="Henn M.R."/>
            <person name="Birren B.W."/>
            <person name="Taylor J.W."/>
        </authorList>
    </citation>
    <scope>NUCLEOTIDE SEQUENCE [LARGE SCALE GENOMIC DNA]</scope>
    <source>
        <strain evidence="5">RMSCC 3488</strain>
    </source>
</reference>
<name>A0A0J6FHH5_COCPO</name>
<proteinExistence type="predicted"/>
<reference evidence="5" key="3">
    <citation type="journal article" date="2010" name="Genome Res.">
        <title>Population genomic sequencing of Coccidioides fungi reveals recent hybridization and transposon control.</title>
        <authorList>
            <person name="Neafsey D.E."/>
            <person name="Barker B.M."/>
            <person name="Sharpton T.J."/>
            <person name="Stajich J.E."/>
            <person name="Park D.J."/>
            <person name="Whiston E."/>
            <person name="Hung C.-Y."/>
            <person name="McMahan C."/>
            <person name="White J."/>
            <person name="Sykes S."/>
            <person name="Heiman D."/>
            <person name="Young S."/>
            <person name="Zeng Q."/>
            <person name="Abouelleil A."/>
            <person name="Aftuck L."/>
            <person name="Bessette D."/>
            <person name="Brown A."/>
            <person name="FitzGerald M."/>
            <person name="Lui A."/>
            <person name="Macdonald J.P."/>
            <person name="Priest M."/>
            <person name="Orbach M.J."/>
            <person name="Galgiani J.N."/>
            <person name="Kirkland T.N."/>
            <person name="Cole G.T."/>
            <person name="Birren B.W."/>
            <person name="Henn M.R."/>
            <person name="Taylor J.W."/>
            <person name="Rounsley S.D."/>
        </authorList>
    </citation>
    <scope>NUCLEOTIDE SEQUENCE [LARGE SCALE GENOMIC DNA]</scope>
    <source>
        <strain evidence="5">RMSCC 3488</strain>
    </source>
</reference>
<evidence type="ECO:0000256" key="3">
    <source>
        <dbReference type="PROSITE-ProRule" id="PRU00023"/>
    </source>
</evidence>
<reference evidence="4 5" key="1">
    <citation type="submission" date="2007-06" db="EMBL/GenBank/DDBJ databases">
        <title>The Genome Sequence of Coccidioides posadasii RMSCC_3488.</title>
        <authorList>
            <consortium name="Coccidioides Genome Resources Consortium"/>
            <consortium name="The Broad Institute Genome Sequencing Platform"/>
            <person name="Henn M.R."/>
            <person name="Sykes S."/>
            <person name="Young S."/>
            <person name="Jaffe D."/>
            <person name="Berlin A."/>
            <person name="Alvarez P."/>
            <person name="Butler J."/>
            <person name="Gnerre S."/>
            <person name="Grabherr M."/>
            <person name="Mauceli E."/>
            <person name="Brockman W."/>
            <person name="Kodira C."/>
            <person name="Alvarado L."/>
            <person name="Zeng Q."/>
            <person name="Crawford M."/>
            <person name="Antoine C."/>
            <person name="Devon K."/>
            <person name="Galgiani J."/>
            <person name="Orsborn K."/>
            <person name="Lewis M.L."/>
            <person name="Nusbaum C."/>
            <person name="Galagan J."/>
            <person name="Birren B."/>
        </authorList>
    </citation>
    <scope>NUCLEOTIDE SEQUENCE [LARGE SCALE GENOMIC DNA]</scope>
    <source>
        <strain evidence="4 5">RMSCC 3488</strain>
    </source>
</reference>
<evidence type="ECO:0000256" key="1">
    <source>
        <dbReference type="ARBA" id="ARBA00022737"/>
    </source>
</evidence>
<dbReference type="PRINTS" id="PR01415">
    <property type="entry name" value="ANKYRIN"/>
</dbReference>
<dbReference type="EMBL" id="DS268111">
    <property type="protein sequence ID" value="KMM69763.1"/>
    <property type="molecule type" value="Genomic_DNA"/>
</dbReference>
<dbReference type="VEuPathDB" id="FungiDB:CPAG_06077"/>
<keyword evidence="1" id="KW-0677">Repeat</keyword>
<dbReference type="InterPro" id="IPR002110">
    <property type="entry name" value="Ankyrin_rpt"/>
</dbReference>
<protein>
    <submittedName>
        <fullName evidence="4">GA-binding protein beta chain</fullName>
    </submittedName>
</protein>
<dbReference type="SMART" id="SM00248">
    <property type="entry name" value="ANK"/>
    <property type="match status" value="3"/>
</dbReference>
<keyword evidence="2 3" id="KW-0040">ANK repeat</keyword>
<dbReference type="PANTHER" id="PTHR24171">
    <property type="entry name" value="ANKYRIN REPEAT DOMAIN-CONTAINING PROTEIN 39-RELATED"/>
    <property type="match status" value="1"/>
</dbReference>
<evidence type="ECO:0000256" key="2">
    <source>
        <dbReference type="ARBA" id="ARBA00023043"/>
    </source>
</evidence>
<sequence length="220" mass="24614">MNAPEDPIIPCYNFLRPVPDTYVIRKSADADDDERCYICFEGWKIGDDMSVLDGQCPTCRISLSSFNAEVVLRDAAAVGDIEKVKQLLEQKICHSTRDYYGRTPLHLATLHGHEAVIEVLLDNGSDTSLVDYKQQTPLHLAASQFSPTIVVVLVQRGADLDACDKEGMTPLHLAFQRGIDEITDYLLEKGADPEARNSYGCTPRMLHPHSLFSRFPMLLF</sequence>
<feature type="repeat" description="ANK" evidence="3">
    <location>
        <begin position="100"/>
        <end position="132"/>
    </location>
</feature>